<dbReference type="PIRSF" id="PIRSF029218">
    <property type="entry name" value="ParE"/>
    <property type="match status" value="1"/>
</dbReference>
<dbReference type="PANTHER" id="PTHR33755:SF6">
    <property type="entry name" value="PLASMID STABILIZATION SYSTEM PROTEIN"/>
    <property type="match status" value="1"/>
</dbReference>
<comment type="caution">
    <text evidence="4">The sequence shown here is derived from an EMBL/GenBank/DDBJ whole genome shotgun (WGS) entry which is preliminary data.</text>
</comment>
<evidence type="ECO:0000256" key="1">
    <source>
        <dbReference type="ARBA" id="ARBA00006226"/>
    </source>
</evidence>
<dbReference type="RefSeq" id="WP_126726164.1">
    <property type="nucleotide sequence ID" value="NZ_RYZH01000027.1"/>
</dbReference>
<dbReference type="InterPro" id="IPR051803">
    <property type="entry name" value="TA_system_RelE-like_toxin"/>
</dbReference>
<keyword evidence="2" id="KW-1277">Toxin-antitoxin system</keyword>
<comment type="similarity">
    <text evidence="1 3">Belongs to the RelE toxin family.</text>
</comment>
<evidence type="ECO:0000256" key="2">
    <source>
        <dbReference type="ARBA" id="ARBA00022649"/>
    </source>
</evidence>
<dbReference type="Gene3D" id="3.30.2310.20">
    <property type="entry name" value="RelE-like"/>
    <property type="match status" value="1"/>
</dbReference>
<keyword evidence="5" id="KW-1185">Reference proteome</keyword>
<protein>
    <recommendedName>
        <fullName evidence="3">Toxin</fullName>
    </recommendedName>
</protein>
<evidence type="ECO:0000313" key="4">
    <source>
        <dbReference type="EMBL" id="RUL86978.1"/>
    </source>
</evidence>
<sequence>MGRIVRSAAAERDLIEIWAYIAEDNLEAADRLLDKLNDTLQTLAEHPEMGRERPVLGPGLRSFPIESFVVFYREAAGGIEIVRVLHGRRDVEEQL</sequence>
<evidence type="ECO:0000313" key="5">
    <source>
        <dbReference type="Proteomes" id="UP000280296"/>
    </source>
</evidence>
<dbReference type="PANTHER" id="PTHR33755">
    <property type="entry name" value="TOXIN PARE1-RELATED"/>
    <property type="match status" value="1"/>
</dbReference>
<dbReference type="Proteomes" id="UP000280296">
    <property type="component" value="Unassembled WGS sequence"/>
</dbReference>
<dbReference type="EMBL" id="RYZH01000027">
    <property type="protein sequence ID" value="RUL86978.1"/>
    <property type="molecule type" value="Genomic_DNA"/>
</dbReference>
<dbReference type="OrthoDB" id="287917at2"/>
<organism evidence="4 5">
    <name type="scientific">Tautonia sociabilis</name>
    <dbReference type="NCBI Taxonomy" id="2080755"/>
    <lineage>
        <taxon>Bacteria</taxon>
        <taxon>Pseudomonadati</taxon>
        <taxon>Planctomycetota</taxon>
        <taxon>Planctomycetia</taxon>
        <taxon>Isosphaerales</taxon>
        <taxon>Isosphaeraceae</taxon>
        <taxon>Tautonia</taxon>
    </lineage>
</organism>
<accession>A0A432MIF3</accession>
<dbReference type="InterPro" id="IPR035093">
    <property type="entry name" value="RelE/ParE_toxin_dom_sf"/>
</dbReference>
<dbReference type="InterPro" id="IPR028344">
    <property type="entry name" value="ParE1/4"/>
</dbReference>
<name>A0A432MIF3_9BACT</name>
<proteinExistence type="inferred from homology"/>
<evidence type="ECO:0000256" key="3">
    <source>
        <dbReference type="PIRNR" id="PIRNR029218"/>
    </source>
</evidence>
<reference evidence="4 5" key="1">
    <citation type="submission" date="2018-12" db="EMBL/GenBank/DDBJ databases">
        <authorList>
            <person name="Toschakov S.V."/>
        </authorList>
    </citation>
    <scope>NUCLEOTIDE SEQUENCE [LARGE SCALE GENOMIC DNA]</scope>
    <source>
        <strain evidence="4 5">GM2012</strain>
    </source>
</reference>
<reference evidence="4 5" key="2">
    <citation type="submission" date="2019-01" db="EMBL/GenBank/DDBJ databases">
        <title>Tautonia sociabilis, a novel thermotolerant planctomycete of Isosphaeraceae family, isolated from a 4000 m deep subterranean habitat.</title>
        <authorList>
            <person name="Kovaleva O.L."/>
            <person name="Elcheninov A.G."/>
            <person name="Van Heerden E."/>
            <person name="Toshchakov S.V."/>
            <person name="Novikov A."/>
            <person name="Bonch-Osmolovskaya E.A."/>
            <person name="Kublanov I.V."/>
        </authorList>
    </citation>
    <scope>NUCLEOTIDE SEQUENCE [LARGE SCALE GENOMIC DNA]</scope>
    <source>
        <strain evidence="4 5">GM2012</strain>
    </source>
</reference>
<gene>
    <name evidence="4" type="ORF">TsocGM_14370</name>
</gene>
<dbReference type="Pfam" id="PF05016">
    <property type="entry name" value="ParE_toxin"/>
    <property type="match status" value="1"/>
</dbReference>
<dbReference type="InterPro" id="IPR007712">
    <property type="entry name" value="RelE/ParE_toxin"/>
</dbReference>
<dbReference type="AlphaFoldDB" id="A0A432MIF3"/>